<organism evidence="2 3">
    <name type="scientific">Halobacteriovorax marinus (strain ATCC BAA-682 / DSM 15412 / SJ)</name>
    <name type="common">Bacteriovorax marinus</name>
    <dbReference type="NCBI Taxonomy" id="862908"/>
    <lineage>
        <taxon>Bacteria</taxon>
        <taxon>Pseudomonadati</taxon>
        <taxon>Bdellovibrionota</taxon>
        <taxon>Bacteriovoracia</taxon>
        <taxon>Bacteriovoracales</taxon>
        <taxon>Halobacteriovoraceae</taxon>
        <taxon>Halobacteriovorax</taxon>
    </lineage>
</organism>
<reference evidence="3" key="1">
    <citation type="journal article" date="2013" name="ISME J.">
        <title>A small predatory core genome in the divergent marine Bacteriovorax marinus SJ and the terrestrial Bdellovibrio bacteriovorus.</title>
        <authorList>
            <person name="Crossman L.C."/>
            <person name="Chen H."/>
            <person name="Cerdeno-Tarraga A.M."/>
            <person name="Brooks K."/>
            <person name="Quail M.A."/>
            <person name="Pineiro S.A."/>
            <person name="Hobley L."/>
            <person name="Sockett R.E."/>
            <person name="Bentley S.D."/>
            <person name="Parkhill J."/>
            <person name="Williams H.N."/>
            <person name="Stine O.C."/>
        </authorList>
    </citation>
    <scope>NUCLEOTIDE SEQUENCE [LARGE SCALE GENOMIC DNA]</scope>
    <source>
        <strain evidence="3">ATCC BAA-682 / DSM 15412 / SJ</strain>
    </source>
</reference>
<gene>
    <name evidence="2" type="ordered locus">BMS_3241</name>
</gene>
<dbReference type="PATRIC" id="fig|862908.3.peg.3097"/>
<evidence type="ECO:0000256" key="1">
    <source>
        <dbReference type="SAM" id="SignalP"/>
    </source>
</evidence>
<evidence type="ECO:0000313" key="3">
    <source>
        <dbReference type="Proteomes" id="UP000008963"/>
    </source>
</evidence>
<dbReference type="STRING" id="862908.BMS_3241"/>
<feature type="signal peptide" evidence="1">
    <location>
        <begin position="1"/>
        <end position="19"/>
    </location>
</feature>
<dbReference type="KEGG" id="bmx:BMS_3241"/>
<dbReference type="AlphaFoldDB" id="E1X0G5"/>
<dbReference type="eggNOG" id="COG0501">
    <property type="taxonomic scope" value="Bacteria"/>
</dbReference>
<dbReference type="SUPFAM" id="SSF55486">
    <property type="entry name" value="Metalloproteases ('zincins'), catalytic domain"/>
    <property type="match status" value="1"/>
</dbReference>
<proteinExistence type="predicted"/>
<dbReference type="Proteomes" id="UP000008963">
    <property type="component" value="Chromosome"/>
</dbReference>
<protein>
    <submittedName>
        <fullName evidence="2">Exported protein</fullName>
    </submittedName>
</protein>
<dbReference type="OrthoDB" id="5290480at2"/>
<evidence type="ECO:0000313" key="2">
    <source>
        <dbReference type="EMBL" id="CBW27991.1"/>
    </source>
</evidence>
<accession>E1X0G5</accession>
<sequence>MKKALILLLLSLNSYSSVTHEQFLQLKEALFLTFEDLKPFEQDILTINTTANGLPDNYWWNLDMVHASYTRIDNQHNIFLFGGFARLEKMTLDGLAVTACHEIGHGIGGAPYKSTGSSMEGQADYFATKVCLPNVFKHLPQTSEIRVTEFNHKYCEQSEDQTYCLRALNALESDIHFYETLGDIVHFHTPSEEVATQLNDHPTFYPSSQCRLDTSLAGVLKEPRPICWYPL</sequence>
<keyword evidence="3" id="KW-1185">Reference proteome</keyword>
<dbReference type="HOGENOM" id="CLU_079289_0_0_7"/>
<name>E1X0G5_HALMS</name>
<feature type="chain" id="PRO_5003154328" evidence="1">
    <location>
        <begin position="20"/>
        <end position="231"/>
    </location>
</feature>
<keyword evidence="1" id="KW-0732">Signal</keyword>
<dbReference type="RefSeq" id="WP_014245761.1">
    <property type="nucleotide sequence ID" value="NC_016620.1"/>
</dbReference>
<dbReference type="EMBL" id="FQ312005">
    <property type="protein sequence ID" value="CBW27991.1"/>
    <property type="molecule type" value="Genomic_DNA"/>
</dbReference>